<protein>
    <submittedName>
        <fullName evidence="1">Uncharacterized protein</fullName>
    </submittedName>
</protein>
<sequence length="27" mass="3229">MLLPFSAFLYLWHILLQHVPQSPHKLV</sequence>
<accession>A0A0W0FDL4</accession>
<reference evidence="1 2" key="1">
    <citation type="submission" date="2015-12" db="EMBL/GenBank/DDBJ databases">
        <title>Draft genome sequence of Moniliophthora roreri, the causal agent of frosty pod rot of cacao.</title>
        <authorList>
            <person name="Aime M.C."/>
            <person name="Diaz-Valderrama J.R."/>
            <person name="Kijpornyongpan T."/>
            <person name="Phillips-Mora W."/>
        </authorList>
    </citation>
    <scope>NUCLEOTIDE SEQUENCE [LARGE SCALE GENOMIC DNA]</scope>
    <source>
        <strain evidence="1 2">MCA 2952</strain>
    </source>
</reference>
<evidence type="ECO:0000313" key="2">
    <source>
        <dbReference type="Proteomes" id="UP000054988"/>
    </source>
</evidence>
<gene>
    <name evidence="1" type="ORF">WG66_13149</name>
</gene>
<comment type="caution">
    <text evidence="1">The sequence shown here is derived from an EMBL/GenBank/DDBJ whole genome shotgun (WGS) entry which is preliminary data.</text>
</comment>
<dbReference type="EMBL" id="LATX01002098">
    <property type="protein sequence ID" value="KTB34274.1"/>
    <property type="molecule type" value="Genomic_DNA"/>
</dbReference>
<dbReference type="Proteomes" id="UP000054988">
    <property type="component" value="Unassembled WGS sequence"/>
</dbReference>
<organism evidence="1 2">
    <name type="scientific">Moniliophthora roreri</name>
    <name type="common">Frosty pod rot fungus</name>
    <name type="synonym">Monilia roreri</name>
    <dbReference type="NCBI Taxonomy" id="221103"/>
    <lineage>
        <taxon>Eukaryota</taxon>
        <taxon>Fungi</taxon>
        <taxon>Dikarya</taxon>
        <taxon>Basidiomycota</taxon>
        <taxon>Agaricomycotina</taxon>
        <taxon>Agaricomycetes</taxon>
        <taxon>Agaricomycetidae</taxon>
        <taxon>Agaricales</taxon>
        <taxon>Marasmiineae</taxon>
        <taxon>Marasmiaceae</taxon>
        <taxon>Moniliophthora</taxon>
    </lineage>
</organism>
<proteinExistence type="predicted"/>
<evidence type="ECO:0000313" key="1">
    <source>
        <dbReference type="EMBL" id="KTB34274.1"/>
    </source>
</evidence>
<name>A0A0W0FDL4_MONRR</name>
<dbReference type="AlphaFoldDB" id="A0A0W0FDL4"/>